<organism evidence="1 2">
    <name type="scientific">candidate division WWE3 bacterium CG08_land_8_20_14_0_20_40_13</name>
    <dbReference type="NCBI Taxonomy" id="1975084"/>
    <lineage>
        <taxon>Bacteria</taxon>
        <taxon>Katanobacteria</taxon>
    </lineage>
</organism>
<dbReference type="EMBL" id="PEYT01000009">
    <property type="protein sequence ID" value="PIS23210.1"/>
    <property type="molecule type" value="Genomic_DNA"/>
</dbReference>
<dbReference type="Proteomes" id="UP000230340">
    <property type="component" value="Unassembled WGS sequence"/>
</dbReference>
<reference evidence="2" key="1">
    <citation type="submission" date="2017-09" db="EMBL/GenBank/DDBJ databases">
        <title>Depth-based differentiation of microbial function through sediment-hosted aquifers and enrichment of novel symbionts in the deep terrestrial subsurface.</title>
        <authorList>
            <person name="Probst A.J."/>
            <person name="Ladd B."/>
            <person name="Jarett J.K."/>
            <person name="Geller-Mcgrath D.E."/>
            <person name="Sieber C.M.K."/>
            <person name="Emerson J.B."/>
            <person name="Anantharaman K."/>
            <person name="Thomas B.C."/>
            <person name="Malmstrom R."/>
            <person name="Stieglmeier M."/>
            <person name="Klingl A."/>
            <person name="Woyke T."/>
            <person name="Ryan C.M."/>
            <person name="Banfield J.F."/>
        </authorList>
    </citation>
    <scope>NUCLEOTIDE SEQUENCE [LARGE SCALE GENOMIC DNA]</scope>
</reference>
<sequence>MRCSSFDNAPKPLISKMYNLESPNYEHKKTLQFAHFVLKQNRRLKFGSCGLLDGKIVTSI</sequence>
<proteinExistence type="predicted"/>
<dbReference type="AlphaFoldDB" id="A0A2H0XE34"/>
<evidence type="ECO:0000313" key="1">
    <source>
        <dbReference type="EMBL" id="PIS23210.1"/>
    </source>
</evidence>
<comment type="caution">
    <text evidence="1">The sequence shown here is derived from an EMBL/GenBank/DDBJ whole genome shotgun (WGS) entry which is preliminary data.</text>
</comment>
<name>A0A2H0XE34_UNCKA</name>
<accession>A0A2H0XE34</accession>
<evidence type="ECO:0000313" key="2">
    <source>
        <dbReference type="Proteomes" id="UP000230340"/>
    </source>
</evidence>
<gene>
    <name evidence="1" type="ORF">COT49_01490</name>
</gene>
<protein>
    <submittedName>
        <fullName evidence="1">Uncharacterized protein</fullName>
    </submittedName>
</protein>